<dbReference type="RefSeq" id="WP_112883519.1">
    <property type="nucleotide sequence ID" value="NZ_QLUW01000003.1"/>
</dbReference>
<dbReference type="AlphaFoldDB" id="A0A328U2Z2"/>
<keyword evidence="2" id="KW-1185">Reference proteome</keyword>
<protein>
    <submittedName>
        <fullName evidence="1">Uncharacterized protein</fullName>
    </submittedName>
</protein>
<gene>
    <name evidence="1" type="ORF">DL346_17935</name>
</gene>
<accession>A0A328U2Z2</accession>
<dbReference type="Proteomes" id="UP000249260">
    <property type="component" value="Unassembled WGS sequence"/>
</dbReference>
<organism evidence="1 2">
    <name type="scientific">Paenibacillus montanisoli</name>
    <dbReference type="NCBI Taxonomy" id="2081970"/>
    <lineage>
        <taxon>Bacteria</taxon>
        <taxon>Bacillati</taxon>
        <taxon>Bacillota</taxon>
        <taxon>Bacilli</taxon>
        <taxon>Bacillales</taxon>
        <taxon>Paenibacillaceae</taxon>
        <taxon>Paenibacillus</taxon>
    </lineage>
</organism>
<comment type="caution">
    <text evidence="1">The sequence shown here is derived from an EMBL/GenBank/DDBJ whole genome shotgun (WGS) entry which is preliminary data.</text>
</comment>
<evidence type="ECO:0000313" key="2">
    <source>
        <dbReference type="Proteomes" id="UP000249260"/>
    </source>
</evidence>
<reference evidence="1 2" key="1">
    <citation type="submission" date="2018-06" db="EMBL/GenBank/DDBJ databases">
        <title>Paenibacillus montanisoli sp. nov., isolated from mountain area soil.</title>
        <authorList>
            <person name="Wu M."/>
        </authorList>
    </citation>
    <scope>NUCLEOTIDE SEQUENCE [LARGE SCALE GENOMIC DNA]</scope>
    <source>
        <strain evidence="1 2">RA17</strain>
    </source>
</reference>
<name>A0A328U2Z2_9BACL</name>
<dbReference type="OrthoDB" id="9772350at2"/>
<proteinExistence type="predicted"/>
<dbReference type="EMBL" id="QLUW01000003">
    <property type="protein sequence ID" value="RAP75255.1"/>
    <property type="molecule type" value="Genomic_DNA"/>
</dbReference>
<sequence length="103" mass="11352">MTPIELEFRRQNAGENGNLEGYYFKGILAGEEWAYRNPFAPGRLTDDEIAIATCLAKMADYAAGGPSFYSLAEASQDHYLSMLINESLAAGAPVRSETRIWAK</sequence>
<evidence type="ECO:0000313" key="1">
    <source>
        <dbReference type="EMBL" id="RAP75255.1"/>
    </source>
</evidence>